<dbReference type="PANTHER" id="PTHR10491">
    <property type="entry name" value="DTDP-4-DEHYDRORHAMNOSE REDUCTASE"/>
    <property type="match status" value="1"/>
</dbReference>
<dbReference type="EMBL" id="AP019308">
    <property type="protein sequence ID" value="BBH18701.1"/>
    <property type="molecule type" value="Genomic_DNA"/>
</dbReference>
<protein>
    <recommendedName>
        <fullName evidence="2">dTDP-4-dehydrorhamnose reductase</fullName>
        <ecNumber evidence="2">1.1.1.133</ecNumber>
    </recommendedName>
</protein>
<keyword evidence="2" id="KW-0521">NADP</keyword>
<dbReference type="KEGG" id="pbk:Back11_00460"/>
<dbReference type="SUPFAM" id="SSF51735">
    <property type="entry name" value="NAD(P)-binding Rossmann-fold domains"/>
    <property type="match status" value="1"/>
</dbReference>
<dbReference type="InterPro" id="IPR036291">
    <property type="entry name" value="NAD(P)-bd_dom_sf"/>
</dbReference>
<evidence type="ECO:0000256" key="1">
    <source>
        <dbReference type="ARBA" id="ARBA00010944"/>
    </source>
</evidence>
<reference evidence="3 4" key="1">
    <citation type="submission" date="2018-11" db="EMBL/GenBank/DDBJ databases">
        <title>Complete genome sequence of Paenibacillus baekrokdamisoli strain KCTC 33723.</title>
        <authorList>
            <person name="Kang S.W."/>
            <person name="Lee K.C."/>
            <person name="Kim K.K."/>
            <person name="Kim J.S."/>
            <person name="Kim D.S."/>
            <person name="Ko S.H."/>
            <person name="Yang S.H."/>
            <person name="Lee J.S."/>
        </authorList>
    </citation>
    <scope>NUCLEOTIDE SEQUENCE [LARGE SCALE GENOMIC DNA]</scope>
    <source>
        <strain evidence="3 4">KCTC 33723</strain>
    </source>
</reference>
<accession>A0A3G9IYE6</accession>
<dbReference type="RefSeq" id="WP_125653165.1">
    <property type="nucleotide sequence ID" value="NZ_AP019308.1"/>
</dbReference>
<evidence type="ECO:0000313" key="3">
    <source>
        <dbReference type="EMBL" id="BBH18701.1"/>
    </source>
</evidence>
<dbReference type="GO" id="GO:0005829">
    <property type="term" value="C:cytosol"/>
    <property type="evidence" value="ECO:0007669"/>
    <property type="project" value="TreeGrafter"/>
</dbReference>
<dbReference type="InterPro" id="IPR005913">
    <property type="entry name" value="dTDP_dehydrorham_reduct"/>
</dbReference>
<sequence>MKLLIIGGSGMAGHVLVRYFQSEPGCTVHYTTRSIDDSMGHRLEVTDGEAVGRLVHELMPDVIINAVGLLNQDAEEHPLLAYQVNGLLPHWLRHLADTIDARLIHISSDCVFDGARGRYTEADTPDGRSVYARSKALGEIIDKRHLTIRTSIIGPEIRSHGIGLLHWFLHQDGPISGYSRVLWNGVTTLELAKAITYAIAKPEVWGIIHLTAGETITKLELLSLFRDIFKRDMVSITPNDHIHIDRSLQCARLDWQYEAPRYRVMLEELAQWMKET</sequence>
<gene>
    <name evidence="3" type="ORF">Back11_00460</name>
</gene>
<evidence type="ECO:0000313" key="4">
    <source>
        <dbReference type="Proteomes" id="UP000275368"/>
    </source>
</evidence>
<keyword evidence="4" id="KW-1185">Reference proteome</keyword>
<dbReference type="Gene3D" id="3.40.50.720">
    <property type="entry name" value="NAD(P)-binding Rossmann-like Domain"/>
    <property type="match status" value="1"/>
</dbReference>
<proteinExistence type="inferred from homology"/>
<comment type="similarity">
    <text evidence="1 2">Belongs to the dTDP-4-dehydrorhamnose reductase family.</text>
</comment>
<dbReference type="AlphaFoldDB" id="A0A3G9IYE6"/>
<dbReference type="InterPro" id="IPR029903">
    <property type="entry name" value="RmlD-like-bd"/>
</dbReference>
<keyword evidence="2" id="KW-0560">Oxidoreductase</keyword>
<evidence type="ECO:0000256" key="2">
    <source>
        <dbReference type="RuleBase" id="RU364082"/>
    </source>
</evidence>
<dbReference type="PANTHER" id="PTHR10491:SF4">
    <property type="entry name" value="METHIONINE ADENOSYLTRANSFERASE 2 SUBUNIT BETA"/>
    <property type="match status" value="1"/>
</dbReference>
<dbReference type="OrthoDB" id="9803892at2"/>
<dbReference type="GO" id="GO:0008831">
    <property type="term" value="F:dTDP-4-dehydrorhamnose reductase activity"/>
    <property type="evidence" value="ECO:0007669"/>
    <property type="project" value="UniProtKB-EC"/>
</dbReference>
<dbReference type="EC" id="1.1.1.133" evidence="2"/>
<organism evidence="3 4">
    <name type="scientific">Paenibacillus baekrokdamisoli</name>
    <dbReference type="NCBI Taxonomy" id="1712516"/>
    <lineage>
        <taxon>Bacteria</taxon>
        <taxon>Bacillati</taxon>
        <taxon>Bacillota</taxon>
        <taxon>Bacilli</taxon>
        <taxon>Bacillales</taxon>
        <taxon>Paenibacillaceae</taxon>
        <taxon>Paenibacillus</taxon>
    </lineage>
</organism>
<dbReference type="GO" id="GO:0019305">
    <property type="term" value="P:dTDP-rhamnose biosynthetic process"/>
    <property type="evidence" value="ECO:0007669"/>
    <property type="project" value="UniProtKB-UniPathway"/>
</dbReference>
<dbReference type="CDD" id="cd05254">
    <property type="entry name" value="dTDP_HR_like_SDR_e"/>
    <property type="match status" value="1"/>
</dbReference>
<dbReference type="UniPathway" id="UPA00124"/>
<name>A0A3G9IYE6_9BACL</name>
<dbReference type="Proteomes" id="UP000275368">
    <property type="component" value="Chromosome"/>
</dbReference>
<comment type="function">
    <text evidence="2">Catalyzes the reduction of dTDP-6-deoxy-L-lyxo-4-hexulose to yield dTDP-L-rhamnose.</text>
</comment>
<comment type="pathway">
    <text evidence="2">Carbohydrate biosynthesis; dTDP-L-rhamnose biosynthesis.</text>
</comment>
<dbReference type="Pfam" id="PF04321">
    <property type="entry name" value="RmlD_sub_bind"/>
    <property type="match status" value="1"/>
</dbReference>